<dbReference type="Proteomes" id="UP000515873">
    <property type="component" value="Chromosome"/>
</dbReference>
<dbReference type="KEGG" id="dtl:H8F01_02855"/>
<evidence type="ECO:0000313" key="1">
    <source>
        <dbReference type="EMBL" id="QNK02121.1"/>
    </source>
</evidence>
<keyword evidence="2" id="KW-1185">Reference proteome</keyword>
<dbReference type="RefSeq" id="WP_187057578.1">
    <property type="nucleotide sequence ID" value="NZ_CP060412.1"/>
</dbReference>
<sequence>MAWLDPQWFTLEALSAEWRRKDIRKWLIGVATTVVVLALLCHPESAPAALAIDSVGIDAFLAVLELQVLVGCALYSQQLMALIRAAYVSNHPLGALLRKPVSLVRNGREAMRGSYR</sequence>
<organism evidence="1 2">
    <name type="scientific">Dyella telluris</name>
    <dbReference type="NCBI Taxonomy" id="2763498"/>
    <lineage>
        <taxon>Bacteria</taxon>
        <taxon>Pseudomonadati</taxon>
        <taxon>Pseudomonadota</taxon>
        <taxon>Gammaproteobacteria</taxon>
        <taxon>Lysobacterales</taxon>
        <taxon>Rhodanobacteraceae</taxon>
        <taxon>Dyella</taxon>
    </lineage>
</organism>
<accession>A0A7G8Q5R3</accession>
<evidence type="ECO:0000313" key="2">
    <source>
        <dbReference type="Proteomes" id="UP000515873"/>
    </source>
</evidence>
<dbReference type="EMBL" id="CP060412">
    <property type="protein sequence ID" value="QNK02121.1"/>
    <property type="molecule type" value="Genomic_DNA"/>
</dbReference>
<dbReference type="AlphaFoldDB" id="A0A7G8Q5R3"/>
<name>A0A7G8Q5R3_9GAMM</name>
<reference evidence="1 2" key="1">
    <citation type="submission" date="2020-08" db="EMBL/GenBank/DDBJ databases">
        <title>Dyella sp. G9 isolated from forest soil.</title>
        <authorList>
            <person name="Fu J."/>
            <person name="Qiu L."/>
        </authorList>
    </citation>
    <scope>NUCLEOTIDE SEQUENCE [LARGE SCALE GENOMIC DNA]</scope>
    <source>
        <strain evidence="1 2">G9</strain>
    </source>
</reference>
<gene>
    <name evidence="1" type="ORF">H8F01_02855</name>
</gene>
<proteinExistence type="predicted"/>
<protein>
    <submittedName>
        <fullName evidence="1">Uncharacterized protein</fullName>
    </submittedName>
</protein>